<evidence type="ECO:0000313" key="2">
    <source>
        <dbReference type="EMBL" id="ACM22656.1"/>
    </source>
</evidence>
<dbReference type="HOGENOM" id="CLU_3376553_0_0_0"/>
<proteinExistence type="predicted"/>
<dbReference type="KEGG" id="tna:CTN_0480"/>
<keyword evidence="1" id="KW-0812">Transmembrane</keyword>
<evidence type="ECO:0000313" key="3">
    <source>
        <dbReference type="Proteomes" id="UP000000445"/>
    </source>
</evidence>
<name>B9K6S3_THENN</name>
<dbReference type="EMBL" id="CP000916">
    <property type="protein sequence ID" value="ACM22656.1"/>
    <property type="molecule type" value="Genomic_DNA"/>
</dbReference>
<keyword evidence="1" id="KW-1133">Transmembrane helix</keyword>
<protein>
    <submittedName>
        <fullName evidence="2">Uncharacterized protein</fullName>
    </submittedName>
</protein>
<evidence type="ECO:0000256" key="1">
    <source>
        <dbReference type="SAM" id="Phobius"/>
    </source>
</evidence>
<feature type="transmembrane region" description="Helical" evidence="1">
    <location>
        <begin position="6"/>
        <end position="33"/>
    </location>
</feature>
<dbReference type="Proteomes" id="UP000000445">
    <property type="component" value="Chromosome"/>
</dbReference>
<organism evidence="2 3">
    <name type="scientific">Thermotoga neapolitana (strain ATCC 49049 / DSM 4359 / NBRC 107923 / NS-E)</name>
    <dbReference type="NCBI Taxonomy" id="309803"/>
    <lineage>
        <taxon>Bacteria</taxon>
        <taxon>Thermotogati</taxon>
        <taxon>Thermotogota</taxon>
        <taxon>Thermotogae</taxon>
        <taxon>Thermotogales</taxon>
        <taxon>Thermotogaceae</taxon>
        <taxon>Thermotoga</taxon>
    </lineage>
</organism>
<reference evidence="2 3" key="1">
    <citation type="journal article" date="2009" name="Biosci. Biotechnol. Biochem.">
        <title>WeGAS: a web-based microbial genome annotation system.</title>
        <authorList>
            <person name="Lee D."/>
            <person name="Seo H."/>
            <person name="Park C."/>
            <person name="Park K."/>
        </authorList>
    </citation>
    <scope>NUCLEOTIDE SEQUENCE [LARGE SCALE GENOMIC DNA]</scope>
    <source>
        <strain evidence="3">ATCC 49049 / DSM 4359 / NBRC 107923 / NS-E</strain>
    </source>
</reference>
<keyword evidence="1" id="KW-0472">Membrane</keyword>
<gene>
    <name evidence="2" type="ordered locus">CTN_0480</name>
</gene>
<dbReference type="AlphaFoldDB" id="B9K6S3"/>
<sequence length="34" mass="3885">MWNKGFILIFALVVLSIVSFIILQILYILSFLVG</sequence>
<keyword evidence="3" id="KW-1185">Reference proteome</keyword>
<accession>B9K6S3</accession>